<accession>A0A1I1SU03</accession>
<evidence type="ECO:0000256" key="1">
    <source>
        <dbReference type="SAM" id="SignalP"/>
    </source>
</evidence>
<evidence type="ECO:0008006" key="4">
    <source>
        <dbReference type="Google" id="ProtNLM"/>
    </source>
</evidence>
<evidence type="ECO:0000313" key="2">
    <source>
        <dbReference type="EMBL" id="SFD47373.1"/>
    </source>
</evidence>
<keyword evidence="3" id="KW-1185">Reference proteome</keyword>
<evidence type="ECO:0000313" key="3">
    <source>
        <dbReference type="Proteomes" id="UP000199207"/>
    </source>
</evidence>
<dbReference type="OrthoDB" id="5173094at2"/>
<dbReference type="EMBL" id="FOLM01000016">
    <property type="protein sequence ID" value="SFD47373.1"/>
    <property type="molecule type" value="Genomic_DNA"/>
</dbReference>
<sequence>MLTDRARRARYARPGIAAAVLLAPMVLLGPGAGSAQADHHCREVRNEDGELVFTCEGGENGESGQDGGNGTEPTCDLSLVESSTHRWCEGENACWANIPSAAYPTPDTWPPGQPSEDSVYIYKYCLGPDGSHAYDEWGWYTPEERSLPDRAWEAFGQLATPDFGIAFSPPQQAVVALDTWWWAAGAGDGELRSASVEGVVAIAAPDRMEVDPGDGSGVLDCPFTTVKSDACTHVYEKASVNGTAQTADGTAAYPVRARLVYTVRFEEDGAPVEVPGLPETLESPWEEAPVPVTEVQGVVVDD</sequence>
<feature type="signal peptide" evidence="1">
    <location>
        <begin position="1"/>
        <end position="37"/>
    </location>
</feature>
<reference evidence="2 3" key="1">
    <citation type="submission" date="2016-10" db="EMBL/GenBank/DDBJ databases">
        <authorList>
            <person name="de Groot N.N."/>
        </authorList>
    </citation>
    <scope>NUCLEOTIDE SEQUENCE [LARGE SCALE GENOMIC DNA]</scope>
    <source>
        <strain evidence="2 3">CGMCC 4.5739</strain>
    </source>
</reference>
<name>A0A1I1SU03_9ACTN</name>
<feature type="chain" id="PRO_5011554866" description="Enoyl reductase" evidence="1">
    <location>
        <begin position="38"/>
        <end position="302"/>
    </location>
</feature>
<dbReference type="AlphaFoldDB" id="A0A1I1SU03"/>
<protein>
    <recommendedName>
        <fullName evidence="4">Enoyl reductase</fullName>
    </recommendedName>
</protein>
<proteinExistence type="predicted"/>
<organism evidence="2 3">
    <name type="scientific">Streptomyces aidingensis</name>
    <dbReference type="NCBI Taxonomy" id="910347"/>
    <lineage>
        <taxon>Bacteria</taxon>
        <taxon>Bacillati</taxon>
        <taxon>Actinomycetota</taxon>
        <taxon>Actinomycetes</taxon>
        <taxon>Kitasatosporales</taxon>
        <taxon>Streptomycetaceae</taxon>
        <taxon>Streptomyces</taxon>
    </lineage>
</organism>
<gene>
    <name evidence="2" type="ORF">SAMN05421773_11688</name>
</gene>
<dbReference type="Proteomes" id="UP000199207">
    <property type="component" value="Unassembled WGS sequence"/>
</dbReference>
<keyword evidence="1" id="KW-0732">Signal</keyword>
<dbReference type="STRING" id="910347.SAMN05421773_11688"/>
<dbReference type="RefSeq" id="WP_093840943.1">
    <property type="nucleotide sequence ID" value="NZ_FOLM01000016.1"/>
</dbReference>